<accession>A0A9P3HEH1</accession>
<name>A0A9P3HEH1_9FUNG</name>
<gene>
    <name evidence="1" type="ORF">EMPS_07490</name>
</gene>
<dbReference type="Proteomes" id="UP000827284">
    <property type="component" value="Unassembled WGS sequence"/>
</dbReference>
<proteinExistence type="predicted"/>
<reference evidence="1" key="1">
    <citation type="submission" date="2021-11" db="EMBL/GenBank/DDBJ databases">
        <authorList>
            <person name="Herlambang A."/>
            <person name="Guo Y."/>
            <person name="Takashima Y."/>
            <person name="Nishizawa T."/>
        </authorList>
    </citation>
    <scope>NUCLEOTIDE SEQUENCE</scope>
    <source>
        <strain evidence="1">E1425</strain>
    </source>
</reference>
<comment type="caution">
    <text evidence="1">The sequence shown here is derived from an EMBL/GenBank/DDBJ whole genome shotgun (WGS) entry which is preliminary data.</text>
</comment>
<reference evidence="1" key="2">
    <citation type="journal article" date="2022" name="Microbiol. Resour. Announc.">
        <title>Whole-Genome Sequence of Entomortierella parvispora E1425, a Mucoromycotan Fungus Associated with Burkholderiaceae-Related Endosymbiotic Bacteria.</title>
        <authorList>
            <person name="Herlambang A."/>
            <person name="Guo Y."/>
            <person name="Takashima Y."/>
            <person name="Narisawa K."/>
            <person name="Ohta H."/>
            <person name="Nishizawa T."/>
        </authorList>
    </citation>
    <scope>NUCLEOTIDE SEQUENCE</scope>
    <source>
        <strain evidence="1">E1425</strain>
    </source>
</reference>
<sequence>MLEFFENDVLERKIQKIVDPMLGTVDRLELPHWEQDYRKGVKQLETRSGHYVIDDFEDLEFLFGFIAENGPHLGPISTCFSGPTSYSHHLPFISYHAMNRSHHRNRAVIHPKDHQYAADNNTRPSIPIELCILVDI</sequence>
<organism evidence="1 2">
    <name type="scientific">Entomortierella parvispora</name>
    <dbReference type="NCBI Taxonomy" id="205924"/>
    <lineage>
        <taxon>Eukaryota</taxon>
        <taxon>Fungi</taxon>
        <taxon>Fungi incertae sedis</taxon>
        <taxon>Mucoromycota</taxon>
        <taxon>Mortierellomycotina</taxon>
        <taxon>Mortierellomycetes</taxon>
        <taxon>Mortierellales</taxon>
        <taxon>Mortierellaceae</taxon>
        <taxon>Entomortierella</taxon>
    </lineage>
</organism>
<evidence type="ECO:0000313" key="2">
    <source>
        <dbReference type="Proteomes" id="UP000827284"/>
    </source>
</evidence>
<evidence type="ECO:0000313" key="1">
    <source>
        <dbReference type="EMBL" id="GJJ75132.1"/>
    </source>
</evidence>
<keyword evidence="2" id="KW-1185">Reference proteome</keyword>
<protein>
    <submittedName>
        <fullName evidence="1">Uncharacterized protein</fullName>
    </submittedName>
</protein>
<dbReference type="EMBL" id="BQFW01000010">
    <property type="protein sequence ID" value="GJJ75132.1"/>
    <property type="molecule type" value="Genomic_DNA"/>
</dbReference>
<dbReference type="AlphaFoldDB" id="A0A9P3HEH1"/>